<dbReference type="RefSeq" id="WP_080150683.1">
    <property type="nucleotide sequence ID" value="NZ_CP124546.1"/>
</dbReference>
<feature type="domain" description="X-Tfes XVIPCD" evidence="2">
    <location>
        <begin position="210"/>
        <end position="307"/>
    </location>
</feature>
<dbReference type="EMBL" id="FWEU01000007">
    <property type="protein sequence ID" value="SLM26277.1"/>
    <property type="molecule type" value="Genomic_DNA"/>
</dbReference>
<protein>
    <recommendedName>
        <fullName evidence="2">X-Tfes XVIPCD domain-containing protein</fullName>
    </recommendedName>
</protein>
<dbReference type="Pfam" id="PF20410">
    <property type="entry name" value="X-Tfes_XVIPCD"/>
    <property type="match status" value="1"/>
</dbReference>
<gene>
    <name evidence="3" type="ORF">SAMN04488690_4039</name>
</gene>
<organism evidence="3 4">
    <name type="scientific">Stenotrophomonas indicatrix</name>
    <dbReference type="NCBI Taxonomy" id="2045451"/>
    <lineage>
        <taxon>Bacteria</taxon>
        <taxon>Pseudomonadati</taxon>
        <taxon>Pseudomonadota</taxon>
        <taxon>Gammaproteobacteria</taxon>
        <taxon>Lysobacterales</taxon>
        <taxon>Lysobacteraceae</taxon>
        <taxon>Stenotrophomonas</taxon>
    </lineage>
</organism>
<dbReference type="AlphaFoldDB" id="A0A1W1H3V3"/>
<proteinExistence type="predicted"/>
<accession>A0A1W1H3V3</accession>
<dbReference type="Proteomes" id="UP000191133">
    <property type="component" value="Unassembled WGS sequence"/>
</dbReference>
<evidence type="ECO:0000259" key="2">
    <source>
        <dbReference type="Pfam" id="PF20410"/>
    </source>
</evidence>
<sequence length="335" mass="37215">MQKDTAERFTVTIHVAAPGTPRWGERDSVPVRLENSSVGHMFLTIDDGSGRDPKSYGYTRAPTPTNPDAGEVDTYDNLVYRNPRYERTIEISREQYDKIMEFAEAPEKHGFDKNNYNLVTNACTDFAWGALNHAGLRPVGLAGEIRNYEGSIKVLDNIPAINAIPQQVKDSELDKVKWNDMPTQTFGQWWISQNGERTQDAHPLSGTPADPSHADHTRLNQLHQQVADLGAFGAQNGNVSASLLALSKEQQFTRVDDVLLGERRGDAAPNLFIVQGDRSDPAHQRASLPADVAAQTPVAASFERIEQLAQAQPQRDTQRQQEEQQLAQAHAPRMV</sequence>
<feature type="compositionally biased region" description="Low complexity" evidence="1">
    <location>
        <begin position="323"/>
        <end position="335"/>
    </location>
</feature>
<evidence type="ECO:0000256" key="1">
    <source>
        <dbReference type="SAM" id="MobiDB-lite"/>
    </source>
</evidence>
<name>A0A1W1H3V3_9GAMM</name>
<evidence type="ECO:0000313" key="4">
    <source>
        <dbReference type="Proteomes" id="UP000191133"/>
    </source>
</evidence>
<evidence type="ECO:0000313" key="3">
    <source>
        <dbReference type="EMBL" id="SLM26277.1"/>
    </source>
</evidence>
<feature type="region of interest" description="Disordered" evidence="1">
    <location>
        <begin position="309"/>
        <end position="335"/>
    </location>
</feature>
<dbReference type="InterPro" id="IPR046519">
    <property type="entry name" value="X-Tfes_XVIPCD"/>
</dbReference>
<reference evidence="4" key="1">
    <citation type="submission" date="2016-10" db="EMBL/GenBank/DDBJ databases">
        <authorList>
            <person name="Varghese N."/>
        </authorList>
    </citation>
    <scope>NUCLEOTIDE SEQUENCE [LARGE SCALE GENOMIC DNA]</scope>
    <source>
        <strain evidence="4">92MFCol6.1</strain>
    </source>
</reference>